<keyword evidence="3" id="KW-1185">Reference proteome</keyword>
<reference evidence="2" key="1">
    <citation type="submission" date="2021-06" db="EMBL/GenBank/DDBJ databases">
        <authorList>
            <person name="Hodson N. C."/>
            <person name="Mongue J. A."/>
            <person name="Jaron S. K."/>
        </authorList>
    </citation>
    <scope>NUCLEOTIDE SEQUENCE</scope>
</reference>
<comment type="caution">
    <text evidence="2">The sequence shown here is derived from an EMBL/GenBank/DDBJ whole genome shotgun (WGS) entry which is preliminary data.</text>
</comment>
<name>A0A8J2JQ28_9HEXA</name>
<dbReference type="AlphaFoldDB" id="A0A8J2JQ28"/>
<proteinExistence type="predicted"/>
<sequence>MSKRMKLVLEADFDLLRKLKSSFKRNNSVEGEELEAEKAKALDVNDSEIARDIKALWYQQPSRENDNRGKIEGNKAVLVQQIDSQAGALHSVPLQITVTSPVPHPTPSSSVQQSMIQPTTSPGVTIDKVLSIVVSKRAKQTINFLSTHGVTDSTSRGSTSSSTG</sequence>
<feature type="region of interest" description="Disordered" evidence="1">
    <location>
        <begin position="98"/>
        <end position="119"/>
    </location>
</feature>
<dbReference type="Proteomes" id="UP000708208">
    <property type="component" value="Unassembled WGS sequence"/>
</dbReference>
<evidence type="ECO:0000313" key="3">
    <source>
        <dbReference type="Proteomes" id="UP000708208"/>
    </source>
</evidence>
<protein>
    <submittedName>
        <fullName evidence="2">Uncharacterized protein</fullName>
    </submittedName>
</protein>
<gene>
    <name evidence="2" type="ORF">AFUS01_LOCUS11446</name>
</gene>
<feature type="compositionally biased region" description="Low complexity" evidence="1">
    <location>
        <begin position="98"/>
        <end position="111"/>
    </location>
</feature>
<evidence type="ECO:0000313" key="2">
    <source>
        <dbReference type="EMBL" id="CAG7722303.1"/>
    </source>
</evidence>
<accession>A0A8J2JQ28</accession>
<evidence type="ECO:0000256" key="1">
    <source>
        <dbReference type="SAM" id="MobiDB-lite"/>
    </source>
</evidence>
<organism evidence="2 3">
    <name type="scientific">Allacma fusca</name>
    <dbReference type="NCBI Taxonomy" id="39272"/>
    <lineage>
        <taxon>Eukaryota</taxon>
        <taxon>Metazoa</taxon>
        <taxon>Ecdysozoa</taxon>
        <taxon>Arthropoda</taxon>
        <taxon>Hexapoda</taxon>
        <taxon>Collembola</taxon>
        <taxon>Symphypleona</taxon>
        <taxon>Sminthuridae</taxon>
        <taxon>Allacma</taxon>
    </lineage>
</organism>
<dbReference type="EMBL" id="CAJVCH010087983">
    <property type="protein sequence ID" value="CAG7722303.1"/>
    <property type="molecule type" value="Genomic_DNA"/>
</dbReference>